<evidence type="ECO:0000256" key="15">
    <source>
        <dbReference type="SAM" id="Phobius"/>
    </source>
</evidence>
<dbReference type="InterPro" id="IPR014016">
    <property type="entry name" value="UvrD-like_ATP-bd"/>
</dbReference>
<feature type="compositionally biased region" description="Low complexity" evidence="14">
    <location>
        <begin position="531"/>
        <end position="550"/>
    </location>
</feature>
<dbReference type="Pfam" id="PF00580">
    <property type="entry name" value="UvrD-helicase"/>
    <property type="match status" value="1"/>
</dbReference>
<comment type="caution">
    <text evidence="18">The sequence shown here is derived from an EMBL/GenBank/DDBJ whole genome shotgun (WGS) entry which is preliminary data.</text>
</comment>
<dbReference type="OrthoDB" id="1470711at2759"/>
<dbReference type="EC" id="5.6.2.4" evidence="11"/>
<keyword evidence="5 13" id="KW-0347">Helicase</keyword>
<dbReference type="Proteomes" id="UP000765509">
    <property type="component" value="Unassembled WGS sequence"/>
</dbReference>
<dbReference type="EMBL" id="AVOT02006073">
    <property type="protein sequence ID" value="MBW0480702.1"/>
    <property type="molecule type" value="Genomic_DNA"/>
</dbReference>
<accession>A0A9Q3GVB0</accession>
<evidence type="ECO:0000313" key="19">
    <source>
        <dbReference type="Proteomes" id="UP000765509"/>
    </source>
</evidence>
<evidence type="ECO:0000259" key="17">
    <source>
        <dbReference type="PROSITE" id="PS51217"/>
    </source>
</evidence>
<keyword evidence="2 13" id="KW-0547">Nucleotide-binding</keyword>
<dbReference type="AlphaFoldDB" id="A0A9Q3GVB0"/>
<evidence type="ECO:0000256" key="9">
    <source>
        <dbReference type="ARBA" id="ARBA00023235"/>
    </source>
</evidence>
<gene>
    <name evidence="18" type="ORF">O181_020417</name>
</gene>
<evidence type="ECO:0000256" key="1">
    <source>
        <dbReference type="ARBA" id="ARBA00009922"/>
    </source>
</evidence>
<dbReference type="InterPro" id="IPR013986">
    <property type="entry name" value="DExx_box_DNA_helicase_dom_sf"/>
</dbReference>
<feature type="binding site" evidence="13">
    <location>
        <begin position="30"/>
        <end position="37"/>
    </location>
    <ligand>
        <name>ATP</name>
        <dbReference type="ChEBI" id="CHEBI:30616"/>
    </ligand>
</feature>
<keyword evidence="15" id="KW-0472">Membrane</keyword>
<evidence type="ECO:0000256" key="11">
    <source>
        <dbReference type="ARBA" id="ARBA00034808"/>
    </source>
</evidence>
<comment type="similarity">
    <text evidence="1">Belongs to the helicase family. UvrD subfamily.</text>
</comment>
<evidence type="ECO:0000256" key="2">
    <source>
        <dbReference type="ARBA" id="ARBA00022741"/>
    </source>
</evidence>
<keyword evidence="7" id="KW-0238">DNA-binding</keyword>
<evidence type="ECO:0000256" key="5">
    <source>
        <dbReference type="ARBA" id="ARBA00022806"/>
    </source>
</evidence>
<dbReference type="InterPro" id="IPR014017">
    <property type="entry name" value="DNA_helicase_UvrD-like_C"/>
</dbReference>
<keyword evidence="4 13" id="KW-0378">Hydrolase</keyword>
<feature type="region of interest" description="Disordered" evidence="14">
    <location>
        <begin position="879"/>
        <end position="925"/>
    </location>
</feature>
<dbReference type="Pfam" id="PF13361">
    <property type="entry name" value="UvrD_C"/>
    <property type="match status" value="1"/>
</dbReference>
<feature type="region of interest" description="Disordered" evidence="14">
    <location>
        <begin position="531"/>
        <end position="560"/>
    </location>
</feature>
<organism evidence="18 19">
    <name type="scientific">Austropuccinia psidii MF-1</name>
    <dbReference type="NCBI Taxonomy" id="1389203"/>
    <lineage>
        <taxon>Eukaryota</taxon>
        <taxon>Fungi</taxon>
        <taxon>Dikarya</taxon>
        <taxon>Basidiomycota</taxon>
        <taxon>Pucciniomycotina</taxon>
        <taxon>Pucciniomycetes</taxon>
        <taxon>Pucciniales</taxon>
        <taxon>Sphaerophragmiaceae</taxon>
        <taxon>Austropuccinia</taxon>
    </lineage>
</organism>
<evidence type="ECO:0000256" key="12">
    <source>
        <dbReference type="ARBA" id="ARBA00048988"/>
    </source>
</evidence>
<dbReference type="FunFam" id="3.40.50.300:FF:001201">
    <property type="entry name" value="ATP-dependent DNA helicase UvrD2"/>
    <property type="match status" value="1"/>
</dbReference>
<keyword evidence="6 13" id="KW-0067">ATP-binding</keyword>
<reference evidence="18" key="1">
    <citation type="submission" date="2021-03" db="EMBL/GenBank/DDBJ databases">
        <title>Draft genome sequence of rust myrtle Austropuccinia psidii MF-1, a brazilian biotype.</title>
        <authorList>
            <person name="Quecine M.C."/>
            <person name="Pachon D.M.R."/>
            <person name="Bonatelli M.L."/>
            <person name="Correr F.H."/>
            <person name="Franceschini L.M."/>
            <person name="Leite T.F."/>
            <person name="Margarido G.R.A."/>
            <person name="Almeida C.A."/>
            <person name="Ferrarezi J.A."/>
            <person name="Labate C.A."/>
        </authorList>
    </citation>
    <scope>NUCLEOTIDE SEQUENCE</scope>
    <source>
        <strain evidence="18">MF-1</strain>
    </source>
</reference>
<keyword evidence="9" id="KW-0413">Isomerase</keyword>
<dbReference type="CDD" id="cd17932">
    <property type="entry name" value="DEXQc_UvrD"/>
    <property type="match status" value="1"/>
</dbReference>
<comment type="catalytic activity">
    <reaction evidence="10">
        <text>Couples ATP hydrolysis with the unwinding of duplex DNA by translocating in the 3'-5' direction.</text>
        <dbReference type="EC" id="5.6.2.4"/>
    </reaction>
</comment>
<evidence type="ECO:0000256" key="14">
    <source>
        <dbReference type="SAM" id="MobiDB-lite"/>
    </source>
</evidence>
<feature type="domain" description="UvrD-like helicase C-terminal" evidence="17">
    <location>
        <begin position="291"/>
        <end position="624"/>
    </location>
</feature>
<dbReference type="PROSITE" id="PS51198">
    <property type="entry name" value="UVRD_HELICASE_ATP_BIND"/>
    <property type="match status" value="1"/>
</dbReference>
<feature type="compositionally biased region" description="Polar residues" evidence="14">
    <location>
        <begin position="913"/>
        <end position="925"/>
    </location>
</feature>
<evidence type="ECO:0000256" key="10">
    <source>
        <dbReference type="ARBA" id="ARBA00034617"/>
    </source>
</evidence>
<proteinExistence type="inferred from homology"/>
<dbReference type="GO" id="GO:0043138">
    <property type="term" value="F:3'-5' DNA helicase activity"/>
    <property type="evidence" value="ECO:0007669"/>
    <property type="project" value="UniProtKB-EC"/>
</dbReference>
<dbReference type="GO" id="GO:0005524">
    <property type="term" value="F:ATP binding"/>
    <property type="evidence" value="ECO:0007669"/>
    <property type="project" value="UniProtKB-UniRule"/>
</dbReference>
<sequence>MSDEPWLASLNESQLTAVKSPSDGSLQILAGPGSGKTRVLTCRVAYLLKDCHMSADSLVAVTFTNKAAKEMKARLVSLLGSFLASQIILGTFHGMCVGFLRKHGAKVSLKPNWLICDRDQQLEYCKTVLKNPQFVSRIQQAHYSMKPNTLLEFISKHKSQGLAPEQVRKDGDTLYHNLMTMMFRAYQDLLAADNCLDFDDLLLYGEKLFRSYPSVIGHIRHVLIDEFQDTNTVQYNMMTRLAHRGAVTIVGDPDQGIYAFRHAQSINLKNMVNDFPQTKIIFLEENYRSSSAILKASLAVVQQDQERVEKSLYTTHPRVSLPMLRPFVRPEEEAAFIAQEIRRLIAHTGGRLTYNDFSILMRYNALSRNLEAALQSAGIPSRMVGGQKFFERTEVKDILAYIQLADNPSFSPAFERIINTPRRHIGAQTVNAIKAASAANGISSLEVLKQSVKGKHFSGLKPSQNNIFKRFLKVISNIQKMAKQGSSVPDIIDMLVDRIDYMSHLEKTYGPEAVHRRENVEELKAFAVQLARASRPSSPEPSPSFSAQQPGRKLAPQPQDELDPEFDVLMTNSTSSTPSGEDEGTQMRQFLIESSLSTDIPPEEMKDAHAKPRVTISTCHASKGLEWPVVFVAAVESGIFPFYLCNTSEEIKEERRLLFVSMTRAQGLLYLTHAVERMQGAEARSQRVSCFVEGLKVQKAMSSTTPDDCVLTESPPTFDKVMRHELFTVLRREPAEDEDITLEISKYESSKTREFRIPGGASERLRRAWASEDSELNYSQWNPNFKTPGLDYTSMASSPSVLPIKPMGKVRVSALNQPFVPQVPQKHNASKPAIPRLSSPNVKPINPPDARSRLNGFQSITNSFMSDLKESIPEDLPELPDPSAIIDFAPLPRPSGSGRGSDIPLKRKWHKGNSAQSNKVVKQEE</sequence>
<keyword evidence="3" id="KW-0227">DNA damage</keyword>
<dbReference type="Gene3D" id="1.10.486.10">
    <property type="entry name" value="PCRA, domain 4"/>
    <property type="match status" value="1"/>
</dbReference>
<feature type="domain" description="UvrD-like helicase ATP-binding" evidence="16">
    <location>
        <begin position="9"/>
        <end position="290"/>
    </location>
</feature>
<evidence type="ECO:0000313" key="18">
    <source>
        <dbReference type="EMBL" id="MBW0480702.1"/>
    </source>
</evidence>
<keyword evidence="15" id="KW-0812">Transmembrane</keyword>
<name>A0A9Q3GVB0_9BASI</name>
<dbReference type="SUPFAM" id="SSF52540">
    <property type="entry name" value="P-loop containing nucleoside triphosphate hydrolases"/>
    <property type="match status" value="1"/>
</dbReference>
<comment type="catalytic activity">
    <reaction evidence="12">
        <text>ATP + H2O = ADP + phosphate + H(+)</text>
        <dbReference type="Rhea" id="RHEA:13065"/>
        <dbReference type="ChEBI" id="CHEBI:15377"/>
        <dbReference type="ChEBI" id="CHEBI:15378"/>
        <dbReference type="ChEBI" id="CHEBI:30616"/>
        <dbReference type="ChEBI" id="CHEBI:43474"/>
        <dbReference type="ChEBI" id="CHEBI:456216"/>
        <dbReference type="EC" id="5.6.2.4"/>
    </reaction>
</comment>
<feature type="region of interest" description="Disordered" evidence="14">
    <location>
        <begin position="822"/>
        <end position="843"/>
    </location>
</feature>
<dbReference type="GO" id="GO:0016787">
    <property type="term" value="F:hydrolase activity"/>
    <property type="evidence" value="ECO:0007669"/>
    <property type="project" value="UniProtKB-UniRule"/>
</dbReference>
<evidence type="ECO:0000256" key="13">
    <source>
        <dbReference type="PROSITE-ProRule" id="PRU00560"/>
    </source>
</evidence>
<keyword evidence="19" id="KW-1185">Reference proteome</keyword>
<evidence type="ECO:0000259" key="16">
    <source>
        <dbReference type="PROSITE" id="PS51198"/>
    </source>
</evidence>
<dbReference type="GO" id="GO:0003677">
    <property type="term" value="F:DNA binding"/>
    <property type="evidence" value="ECO:0007669"/>
    <property type="project" value="UniProtKB-KW"/>
</dbReference>
<dbReference type="InterPro" id="IPR027417">
    <property type="entry name" value="P-loop_NTPase"/>
</dbReference>
<evidence type="ECO:0000256" key="3">
    <source>
        <dbReference type="ARBA" id="ARBA00022763"/>
    </source>
</evidence>
<evidence type="ECO:0000256" key="6">
    <source>
        <dbReference type="ARBA" id="ARBA00022840"/>
    </source>
</evidence>
<keyword evidence="8" id="KW-0234">DNA repair</keyword>
<protein>
    <recommendedName>
        <fullName evidence="11">DNA 3'-5' helicase</fullName>
        <ecNumber evidence="11">5.6.2.4</ecNumber>
    </recommendedName>
</protein>
<evidence type="ECO:0000256" key="4">
    <source>
        <dbReference type="ARBA" id="ARBA00022801"/>
    </source>
</evidence>
<dbReference type="PANTHER" id="PTHR11070">
    <property type="entry name" value="UVRD / RECB / PCRA DNA HELICASE FAMILY MEMBER"/>
    <property type="match status" value="1"/>
</dbReference>
<dbReference type="PANTHER" id="PTHR11070:SF2">
    <property type="entry name" value="ATP-DEPENDENT DNA HELICASE SRS2"/>
    <property type="match status" value="1"/>
</dbReference>
<evidence type="ECO:0000256" key="7">
    <source>
        <dbReference type="ARBA" id="ARBA00023125"/>
    </source>
</evidence>
<dbReference type="GO" id="GO:0005634">
    <property type="term" value="C:nucleus"/>
    <property type="evidence" value="ECO:0007669"/>
    <property type="project" value="TreeGrafter"/>
</dbReference>
<dbReference type="Gene3D" id="1.10.10.160">
    <property type="match status" value="1"/>
</dbReference>
<dbReference type="PROSITE" id="PS51217">
    <property type="entry name" value="UVRD_HELICASE_CTER"/>
    <property type="match status" value="1"/>
</dbReference>
<dbReference type="InterPro" id="IPR000212">
    <property type="entry name" value="DNA_helicase_UvrD/REP"/>
</dbReference>
<dbReference type="GO" id="GO:0000725">
    <property type="term" value="P:recombinational repair"/>
    <property type="evidence" value="ECO:0007669"/>
    <property type="project" value="TreeGrafter"/>
</dbReference>
<dbReference type="Gene3D" id="3.40.50.300">
    <property type="entry name" value="P-loop containing nucleotide triphosphate hydrolases"/>
    <property type="match status" value="3"/>
</dbReference>
<keyword evidence="15" id="KW-1133">Transmembrane helix</keyword>
<feature type="transmembrane region" description="Helical" evidence="15">
    <location>
        <begin position="75"/>
        <end position="100"/>
    </location>
</feature>
<evidence type="ECO:0000256" key="8">
    <source>
        <dbReference type="ARBA" id="ARBA00023204"/>
    </source>
</evidence>